<keyword evidence="3" id="KW-1185">Reference proteome</keyword>
<feature type="transmembrane region" description="Helical" evidence="1">
    <location>
        <begin position="73"/>
        <end position="92"/>
    </location>
</feature>
<evidence type="ECO:0000313" key="2">
    <source>
        <dbReference type="EMBL" id="MFN2976853.1"/>
    </source>
</evidence>
<dbReference type="EMBL" id="JBJYXY010000001">
    <property type="protein sequence ID" value="MFN2976853.1"/>
    <property type="molecule type" value="Genomic_DNA"/>
</dbReference>
<evidence type="ECO:0008006" key="4">
    <source>
        <dbReference type="Google" id="ProtNLM"/>
    </source>
</evidence>
<reference evidence="2 3" key="1">
    <citation type="submission" date="2024-12" db="EMBL/GenBank/DDBJ databases">
        <authorList>
            <person name="Lee Y."/>
        </authorList>
    </citation>
    <scope>NUCLEOTIDE SEQUENCE [LARGE SCALE GENOMIC DNA]</scope>
    <source>
        <strain evidence="2 3">03SUJ4</strain>
    </source>
</reference>
<dbReference type="Proteomes" id="UP001634747">
    <property type="component" value="Unassembled WGS sequence"/>
</dbReference>
<keyword evidence="1" id="KW-1133">Transmembrane helix</keyword>
<keyword evidence="1" id="KW-0812">Transmembrane</keyword>
<name>A0ABW9KNW4_9BACT</name>
<evidence type="ECO:0000313" key="3">
    <source>
        <dbReference type="Proteomes" id="UP001634747"/>
    </source>
</evidence>
<organism evidence="2 3">
    <name type="scientific">Terriglobus aquaticus</name>
    <dbReference type="NCBI Taxonomy" id="940139"/>
    <lineage>
        <taxon>Bacteria</taxon>
        <taxon>Pseudomonadati</taxon>
        <taxon>Acidobacteriota</taxon>
        <taxon>Terriglobia</taxon>
        <taxon>Terriglobales</taxon>
        <taxon>Acidobacteriaceae</taxon>
        <taxon>Terriglobus</taxon>
    </lineage>
</organism>
<feature type="transmembrane region" description="Helical" evidence="1">
    <location>
        <begin position="129"/>
        <end position="147"/>
    </location>
</feature>
<keyword evidence="1" id="KW-0472">Membrane</keyword>
<feature type="transmembrane region" description="Helical" evidence="1">
    <location>
        <begin position="12"/>
        <end position="33"/>
    </location>
</feature>
<gene>
    <name evidence="2" type="ORF">ACK2TP_13870</name>
</gene>
<protein>
    <recommendedName>
        <fullName evidence="4">DUF308 domain-containing protein</fullName>
    </recommendedName>
</protein>
<feature type="transmembrane region" description="Helical" evidence="1">
    <location>
        <begin position="39"/>
        <end position="61"/>
    </location>
</feature>
<dbReference type="RefSeq" id="WP_263414962.1">
    <property type="nucleotide sequence ID" value="NZ_BAABBH010000001.1"/>
</dbReference>
<sequence length="193" mass="20515">MQAVSIETSRSLRILYIVRTAFQVVWAAAVIATAMKQPVIAAVLFVLYPLWDVACTVYDLNTASRSGSARTSQTINALLGVAAAIGIGLTVFRQPIYSVAIFGGWAFGAGLLQLVVGLIRRKQAEGGQWAMILSGAQSMLAGIAFFLGGLYDKRHIQDVGGYAIFGAIYFLIGGILLTRQLSKAAGAVVETSR</sequence>
<feature type="transmembrane region" description="Helical" evidence="1">
    <location>
        <begin position="98"/>
        <end position="117"/>
    </location>
</feature>
<feature type="transmembrane region" description="Helical" evidence="1">
    <location>
        <begin position="159"/>
        <end position="177"/>
    </location>
</feature>
<comment type="caution">
    <text evidence="2">The sequence shown here is derived from an EMBL/GenBank/DDBJ whole genome shotgun (WGS) entry which is preliminary data.</text>
</comment>
<evidence type="ECO:0000256" key="1">
    <source>
        <dbReference type="SAM" id="Phobius"/>
    </source>
</evidence>
<accession>A0ABW9KNW4</accession>
<proteinExistence type="predicted"/>